<accession>A0A9P5U7F2</accession>
<feature type="region of interest" description="Disordered" evidence="1">
    <location>
        <begin position="115"/>
        <end position="134"/>
    </location>
</feature>
<keyword evidence="5" id="KW-1185">Reference proteome</keyword>
<keyword evidence="2" id="KW-0472">Membrane</keyword>
<evidence type="ECO:0000313" key="4">
    <source>
        <dbReference type="EMBL" id="KAF9067833.1"/>
    </source>
</evidence>
<dbReference type="Proteomes" id="UP000772434">
    <property type="component" value="Unassembled WGS sequence"/>
</dbReference>
<organism evidence="4 5">
    <name type="scientific">Rhodocollybia butyracea</name>
    <dbReference type="NCBI Taxonomy" id="206335"/>
    <lineage>
        <taxon>Eukaryota</taxon>
        <taxon>Fungi</taxon>
        <taxon>Dikarya</taxon>
        <taxon>Basidiomycota</taxon>
        <taxon>Agaricomycotina</taxon>
        <taxon>Agaricomycetes</taxon>
        <taxon>Agaricomycetidae</taxon>
        <taxon>Agaricales</taxon>
        <taxon>Marasmiineae</taxon>
        <taxon>Omphalotaceae</taxon>
        <taxon>Rhodocollybia</taxon>
    </lineage>
</organism>
<evidence type="ECO:0000256" key="1">
    <source>
        <dbReference type="SAM" id="MobiDB-lite"/>
    </source>
</evidence>
<evidence type="ECO:0008006" key="6">
    <source>
        <dbReference type="Google" id="ProtNLM"/>
    </source>
</evidence>
<reference evidence="4" key="1">
    <citation type="submission" date="2020-11" db="EMBL/GenBank/DDBJ databases">
        <authorList>
            <consortium name="DOE Joint Genome Institute"/>
            <person name="Ahrendt S."/>
            <person name="Riley R."/>
            <person name="Andreopoulos W."/>
            <person name="Labutti K."/>
            <person name="Pangilinan J."/>
            <person name="Ruiz-Duenas F.J."/>
            <person name="Barrasa J.M."/>
            <person name="Sanchez-Garcia M."/>
            <person name="Camarero S."/>
            <person name="Miyauchi S."/>
            <person name="Serrano A."/>
            <person name="Linde D."/>
            <person name="Babiker R."/>
            <person name="Drula E."/>
            <person name="Ayuso-Fernandez I."/>
            <person name="Pacheco R."/>
            <person name="Padilla G."/>
            <person name="Ferreira P."/>
            <person name="Barriuso J."/>
            <person name="Kellner H."/>
            <person name="Castanera R."/>
            <person name="Alfaro M."/>
            <person name="Ramirez L."/>
            <person name="Pisabarro A.G."/>
            <person name="Kuo A."/>
            <person name="Tritt A."/>
            <person name="Lipzen A."/>
            <person name="He G."/>
            <person name="Yan M."/>
            <person name="Ng V."/>
            <person name="Cullen D."/>
            <person name="Martin F."/>
            <person name="Rosso M.-N."/>
            <person name="Henrissat B."/>
            <person name="Hibbett D."/>
            <person name="Martinez A.T."/>
            <person name="Grigoriev I.V."/>
        </authorList>
    </citation>
    <scope>NUCLEOTIDE SEQUENCE</scope>
    <source>
        <strain evidence="4">AH 40177</strain>
    </source>
</reference>
<evidence type="ECO:0000313" key="5">
    <source>
        <dbReference type="Proteomes" id="UP000772434"/>
    </source>
</evidence>
<gene>
    <name evidence="4" type="ORF">BDP27DRAFT_1448818</name>
</gene>
<dbReference type="EMBL" id="JADNRY010000067">
    <property type="protein sequence ID" value="KAF9067833.1"/>
    <property type="molecule type" value="Genomic_DNA"/>
</dbReference>
<sequence>MHYTVLLFIISWVTTVAGALSVSLSSGTTRASEPLNITWRHDKHEKVPFFLEKIKLDEPGGPGSPMVVDIANSSADVGASSIEFNRTGLFAVIAVNAQTNQSLFTTEINVVSATSSSVPAPTSSTTTTMSNSTSNMTKNHVAASAVAGGVAGGITGLVLLSITFILCWRRNRHRKASLQIPYPFYDESKGSETGALVSRGIKPAEPGVQTPQQSGVGETSRMATMSRIEEEQPAAWQSENSVYINDGDEAAIDIDGSVTEVSEQPPAYTSEC</sequence>
<keyword evidence="2" id="KW-0812">Transmembrane</keyword>
<dbReference type="AlphaFoldDB" id="A0A9P5U7F2"/>
<name>A0A9P5U7F2_9AGAR</name>
<protein>
    <recommendedName>
        <fullName evidence="6">Mid2 domain-containing protein</fullName>
    </recommendedName>
</protein>
<comment type="caution">
    <text evidence="4">The sequence shown here is derived from an EMBL/GenBank/DDBJ whole genome shotgun (WGS) entry which is preliminary data.</text>
</comment>
<keyword evidence="3" id="KW-0732">Signal</keyword>
<dbReference type="OrthoDB" id="3061965at2759"/>
<evidence type="ECO:0000256" key="2">
    <source>
        <dbReference type="SAM" id="Phobius"/>
    </source>
</evidence>
<proteinExistence type="predicted"/>
<feature type="signal peptide" evidence="3">
    <location>
        <begin position="1"/>
        <end position="19"/>
    </location>
</feature>
<keyword evidence="2" id="KW-1133">Transmembrane helix</keyword>
<evidence type="ECO:0000256" key="3">
    <source>
        <dbReference type="SAM" id="SignalP"/>
    </source>
</evidence>
<feature type="chain" id="PRO_5040397055" description="Mid2 domain-containing protein" evidence="3">
    <location>
        <begin position="20"/>
        <end position="272"/>
    </location>
</feature>
<feature type="transmembrane region" description="Helical" evidence="2">
    <location>
        <begin position="141"/>
        <end position="168"/>
    </location>
</feature>